<keyword evidence="5" id="KW-1185">Reference proteome</keyword>
<evidence type="ECO:0000313" key="5">
    <source>
        <dbReference type="Proteomes" id="UP000070328"/>
    </source>
</evidence>
<feature type="region of interest" description="Disordered" evidence="2">
    <location>
        <begin position="160"/>
        <end position="202"/>
    </location>
</feature>
<dbReference type="InterPro" id="IPR015947">
    <property type="entry name" value="PUA-like_sf"/>
</dbReference>
<dbReference type="AlphaFoldDB" id="A0A135RZ92"/>
<dbReference type="InterPro" id="IPR036987">
    <property type="entry name" value="SRA-YDG_sf"/>
</dbReference>
<dbReference type="OrthoDB" id="10424709at2759"/>
<accession>A0A135RZ92</accession>
<dbReference type="InterPro" id="IPR003105">
    <property type="entry name" value="SRA_YDG"/>
</dbReference>
<organism evidence="4 5">
    <name type="scientific">Colletotrichum simmondsii</name>
    <dbReference type="NCBI Taxonomy" id="703756"/>
    <lineage>
        <taxon>Eukaryota</taxon>
        <taxon>Fungi</taxon>
        <taxon>Dikarya</taxon>
        <taxon>Ascomycota</taxon>
        <taxon>Pezizomycotina</taxon>
        <taxon>Sordariomycetes</taxon>
        <taxon>Hypocreomycetidae</taxon>
        <taxon>Glomerellales</taxon>
        <taxon>Glomerellaceae</taxon>
        <taxon>Colletotrichum</taxon>
        <taxon>Colletotrichum acutatum species complex</taxon>
    </lineage>
</organism>
<dbReference type="EMBL" id="JFBX01000758">
    <property type="protein sequence ID" value="KXH28982.1"/>
    <property type="molecule type" value="Genomic_DNA"/>
</dbReference>
<dbReference type="Proteomes" id="UP000070328">
    <property type="component" value="Unassembled WGS sequence"/>
</dbReference>
<dbReference type="Pfam" id="PF02182">
    <property type="entry name" value="SAD_SRA"/>
    <property type="match status" value="1"/>
</dbReference>
<evidence type="ECO:0000259" key="3">
    <source>
        <dbReference type="Pfam" id="PF02182"/>
    </source>
</evidence>
<name>A0A135RZ92_9PEZI</name>
<feature type="domain" description="YDG" evidence="3">
    <location>
        <begin position="106"/>
        <end position="185"/>
    </location>
</feature>
<comment type="caution">
    <text evidence="4">The sequence shown here is derived from an EMBL/GenBank/DDBJ whole genome shotgun (WGS) entry which is preliminary data.</text>
</comment>
<gene>
    <name evidence="4" type="ORF">CSIM01_02051</name>
</gene>
<evidence type="ECO:0000256" key="1">
    <source>
        <dbReference type="ARBA" id="ARBA00023242"/>
    </source>
</evidence>
<dbReference type="Gene3D" id="2.30.280.10">
    <property type="entry name" value="SRA-YDG"/>
    <property type="match status" value="1"/>
</dbReference>
<protein>
    <submittedName>
        <fullName evidence="4">YDG/SRA domain-containing protein</fullName>
    </submittedName>
</protein>
<sequence length="202" mass="21841">MSPDHYQASKGLLEPWPIRKAWNVFVQNESTFAPAAPALSSLSALLSIPGMPEAIEQPTWHQRGRGLLLWPRIWGDVRDHDHPACSSSLIPALESPCPPENLSQLSAMWYGGHGDSNAGISYMRGPNGEPGPALSIILADRYSDIDVDRGDDIVYCGSNTLDNTSSNTPADGGSPVRGNTALFKPTERRPDLFEYASKTPSG</sequence>
<evidence type="ECO:0000313" key="4">
    <source>
        <dbReference type="EMBL" id="KXH28982.1"/>
    </source>
</evidence>
<reference evidence="4 5" key="1">
    <citation type="submission" date="2014-02" db="EMBL/GenBank/DDBJ databases">
        <title>The genome sequence of Colletotrichum simmondsii CBS122122.</title>
        <authorList>
            <person name="Baroncelli R."/>
            <person name="Thon M.R."/>
        </authorList>
    </citation>
    <scope>NUCLEOTIDE SEQUENCE [LARGE SCALE GENOMIC DNA]</scope>
    <source>
        <strain evidence="4 5">CBS122122</strain>
    </source>
</reference>
<dbReference type="SUPFAM" id="SSF88697">
    <property type="entry name" value="PUA domain-like"/>
    <property type="match status" value="1"/>
</dbReference>
<feature type="compositionally biased region" description="Polar residues" evidence="2">
    <location>
        <begin position="160"/>
        <end position="169"/>
    </location>
</feature>
<evidence type="ECO:0000256" key="2">
    <source>
        <dbReference type="SAM" id="MobiDB-lite"/>
    </source>
</evidence>
<proteinExistence type="predicted"/>
<keyword evidence="1" id="KW-0539">Nucleus</keyword>